<dbReference type="InterPro" id="IPR008183">
    <property type="entry name" value="Aldose_1/G6P_1-epimerase"/>
</dbReference>
<dbReference type="STRING" id="1229726.GRFL_0218"/>
<protein>
    <submittedName>
        <fullName evidence="4">Aldose epimerase family protein</fullName>
    </submittedName>
</protein>
<organism evidence="4 5">
    <name type="scientific">Christiangramia flava JLT2011</name>
    <dbReference type="NCBI Taxonomy" id="1229726"/>
    <lineage>
        <taxon>Bacteria</taxon>
        <taxon>Pseudomonadati</taxon>
        <taxon>Bacteroidota</taxon>
        <taxon>Flavobacteriia</taxon>
        <taxon>Flavobacteriales</taxon>
        <taxon>Flavobacteriaceae</taxon>
        <taxon>Christiangramia</taxon>
    </lineage>
</organism>
<dbReference type="Gene3D" id="2.70.98.10">
    <property type="match status" value="1"/>
</dbReference>
<dbReference type="EMBL" id="CP016359">
    <property type="protein sequence ID" value="APU66942.1"/>
    <property type="molecule type" value="Genomic_DNA"/>
</dbReference>
<dbReference type="Pfam" id="PF01263">
    <property type="entry name" value="Aldose_epim"/>
    <property type="match status" value="1"/>
</dbReference>
<sequence>MKETGAELCSVYNREHHLEHIWQADPQIWGSHAPNLFPNIGMMKNGKYHFQGKTYEMPKHGFIRHNENIRLKERSEHQLVFELLYSEETLAVYPFKFSYRIAYTLRGKSLEVSQQVINLDTQELYFCLGGHPAFNICLFEGEMLEDYRLEFDRKMMLQSHILSPNGLVSEETKPILKNEKQIALTRDIFAEDALIFREIPSKKVAIFSNQHGKILEMTYRDFKNLGIWAKPGAPYVCLEPWLGVADFENTSQQLTEKADIEKLEAGLEADFSYQVNFF</sequence>
<keyword evidence="3" id="KW-0106">Calcium</keyword>
<comment type="cofactor">
    <cofactor evidence="1">
        <name>Ca(2+)</name>
        <dbReference type="ChEBI" id="CHEBI:29108"/>
    </cofactor>
</comment>
<dbReference type="KEGG" id="gfl:GRFL_0218"/>
<dbReference type="AlphaFoldDB" id="A0A1L7I1J6"/>
<dbReference type="Proteomes" id="UP000186230">
    <property type="component" value="Chromosome"/>
</dbReference>
<dbReference type="SUPFAM" id="SSF74650">
    <property type="entry name" value="Galactose mutarotase-like"/>
    <property type="match status" value="1"/>
</dbReference>
<evidence type="ECO:0000256" key="2">
    <source>
        <dbReference type="ARBA" id="ARBA00011245"/>
    </source>
</evidence>
<dbReference type="InterPro" id="IPR014718">
    <property type="entry name" value="GH-type_carb-bd"/>
</dbReference>
<evidence type="ECO:0000313" key="4">
    <source>
        <dbReference type="EMBL" id="APU66942.1"/>
    </source>
</evidence>
<reference evidence="4 5" key="1">
    <citation type="submission" date="2016-07" db="EMBL/GenBank/DDBJ databases">
        <title>Multi-omics approach to identify versatile polysaccharide utilization systems of a marine flavobacterium Gramella flava.</title>
        <authorList>
            <person name="Tang K."/>
        </authorList>
    </citation>
    <scope>NUCLEOTIDE SEQUENCE [LARGE SCALE GENOMIC DNA]</scope>
    <source>
        <strain evidence="4 5">JLT2011</strain>
    </source>
</reference>
<evidence type="ECO:0000313" key="5">
    <source>
        <dbReference type="Proteomes" id="UP000186230"/>
    </source>
</evidence>
<accession>A0A1L7I1J6</accession>
<dbReference type="InterPro" id="IPR037481">
    <property type="entry name" value="LacX"/>
</dbReference>
<dbReference type="CDD" id="cd09024">
    <property type="entry name" value="Aldose_epim_lacX"/>
    <property type="match status" value="1"/>
</dbReference>
<comment type="subunit">
    <text evidence="2">Monomer.</text>
</comment>
<dbReference type="GO" id="GO:0030246">
    <property type="term" value="F:carbohydrate binding"/>
    <property type="evidence" value="ECO:0007669"/>
    <property type="project" value="InterPro"/>
</dbReference>
<dbReference type="GO" id="GO:0005975">
    <property type="term" value="P:carbohydrate metabolic process"/>
    <property type="evidence" value="ECO:0007669"/>
    <property type="project" value="InterPro"/>
</dbReference>
<dbReference type="InterPro" id="IPR011013">
    <property type="entry name" value="Gal_mutarotase_sf_dom"/>
</dbReference>
<proteinExistence type="predicted"/>
<keyword evidence="5" id="KW-1185">Reference proteome</keyword>
<evidence type="ECO:0000256" key="1">
    <source>
        <dbReference type="ARBA" id="ARBA00001913"/>
    </source>
</evidence>
<gene>
    <name evidence="4" type="ORF">GRFL_0218</name>
</gene>
<evidence type="ECO:0000256" key="3">
    <source>
        <dbReference type="ARBA" id="ARBA00022837"/>
    </source>
</evidence>
<dbReference type="GO" id="GO:0016853">
    <property type="term" value="F:isomerase activity"/>
    <property type="evidence" value="ECO:0007669"/>
    <property type="project" value="InterPro"/>
</dbReference>
<name>A0A1L7I1J6_9FLAO</name>